<gene>
    <name evidence="1" type="ORF">BS329_09135</name>
</gene>
<evidence type="ECO:0000313" key="1">
    <source>
        <dbReference type="EMBL" id="OLZ54660.1"/>
    </source>
</evidence>
<name>A0A1R0KZ93_9PSEU</name>
<proteinExistence type="predicted"/>
<protein>
    <submittedName>
        <fullName evidence="1">Uncharacterized protein</fullName>
    </submittedName>
</protein>
<sequence length="83" mass="8531">MTTSEPDSFANAAWVVRALERRVAVNEAVGVLRGWQDCDAGQALADLTGDTGPAGRDAEAARIAAVVNAQADGTADPDYGGWA</sequence>
<dbReference type="Proteomes" id="UP000187486">
    <property type="component" value="Unassembled WGS sequence"/>
</dbReference>
<reference evidence="1 2" key="1">
    <citation type="submission" date="2016-01" db="EMBL/GenBank/DDBJ databases">
        <title>Amycolatopsis coloradensis genome sequencing and assembly.</title>
        <authorList>
            <person name="Mayilraj S."/>
        </authorList>
    </citation>
    <scope>NUCLEOTIDE SEQUENCE [LARGE SCALE GENOMIC DNA]</scope>
    <source>
        <strain evidence="1 2">DSM 44225</strain>
    </source>
</reference>
<dbReference type="OrthoDB" id="3638674at2"/>
<keyword evidence="2" id="KW-1185">Reference proteome</keyword>
<comment type="caution">
    <text evidence="1">The sequence shown here is derived from an EMBL/GenBank/DDBJ whole genome shotgun (WGS) entry which is preliminary data.</text>
</comment>
<accession>A0A1R0KZ93</accession>
<organism evidence="1 2">
    <name type="scientific">Amycolatopsis coloradensis</name>
    <dbReference type="NCBI Taxonomy" id="76021"/>
    <lineage>
        <taxon>Bacteria</taxon>
        <taxon>Bacillati</taxon>
        <taxon>Actinomycetota</taxon>
        <taxon>Actinomycetes</taxon>
        <taxon>Pseudonocardiales</taxon>
        <taxon>Pseudonocardiaceae</taxon>
        <taxon>Amycolatopsis</taxon>
    </lineage>
</organism>
<dbReference type="RefSeq" id="WP_076157937.1">
    <property type="nucleotide sequence ID" value="NZ_JBEZVB010000098.1"/>
</dbReference>
<dbReference type="EMBL" id="MQUQ01000004">
    <property type="protein sequence ID" value="OLZ54660.1"/>
    <property type="molecule type" value="Genomic_DNA"/>
</dbReference>
<dbReference type="AlphaFoldDB" id="A0A1R0KZ93"/>
<evidence type="ECO:0000313" key="2">
    <source>
        <dbReference type="Proteomes" id="UP000187486"/>
    </source>
</evidence>